<feature type="region of interest" description="Disordered" evidence="1">
    <location>
        <begin position="100"/>
        <end position="201"/>
    </location>
</feature>
<dbReference type="GeneID" id="30176028"/>
<dbReference type="KEGG" id="kpin:30176028"/>
<organism evidence="2">
    <name type="scientific">Kwoniella pini CBS 10737</name>
    <dbReference type="NCBI Taxonomy" id="1296096"/>
    <lineage>
        <taxon>Eukaryota</taxon>
        <taxon>Fungi</taxon>
        <taxon>Dikarya</taxon>
        <taxon>Basidiomycota</taxon>
        <taxon>Agaricomycotina</taxon>
        <taxon>Tremellomycetes</taxon>
        <taxon>Tremellales</taxon>
        <taxon>Cryptococcaceae</taxon>
        <taxon>Kwoniella</taxon>
    </lineage>
</organism>
<keyword evidence="4" id="KW-1185">Reference proteome</keyword>
<reference evidence="2" key="1">
    <citation type="submission" date="2013-07" db="EMBL/GenBank/DDBJ databases">
        <title>The Genome Sequence of Cryptococcus pinus CBS10737.</title>
        <authorList>
            <consortium name="The Broad Institute Genome Sequencing Platform"/>
            <person name="Cuomo C."/>
            <person name="Litvintseva A."/>
            <person name="Chen Y."/>
            <person name="Heitman J."/>
            <person name="Sun S."/>
            <person name="Springer D."/>
            <person name="Dromer F."/>
            <person name="Young S.K."/>
            <person name="Zeng Q."/>
            <person name="Gargeya S."/>
            <person name="Fitzgerald M."/>
            <person name="Abouelleil A."/>
            <person name="Alvarado L."/>
            <person name="Berlin A.M."/>
            <person name="Chapman S.B."/>
            <person name="Dewar J."/>
            <person name="Goldberg J."/>
            <person name="Griggs A."/>
            <person name="Gujja S."/>
            <person name="Hansen M."/>
            <person name="Howarth C."/>
            <person name="Imamovic A."/>
            <person name="Larimer J."/>
            <person name="McCowan C."/>
            <person name="Murphy C."/>
            <person name="Pearson M."/>
            <person name="Priest M."/>
            <person name="Roberts A."/>
            <person name="Saif S."/>
            <person name="Shea T."/>
            <person name="Sykes S."/>
            <person name="Wortman J."/>
            <person name="Nusbaum C."/>
            <person name="Birren B."/>
        </authorList>
    </citation>
    <scope>NUCLEOTIDE SEQUENCE [LARGE SCALE GENOMIC DNA]</scope>
    <source>
        <strain evidence="2">CBS 10737</strain>
    </source>
</reference>
<gene>
    <name evidence="2" type="ORF">I206_07659</name>
    <name evidence="3" type="ORF">I206_102289</name>
</gene>
<evidence type="ECO:0000256" key="1">
    <source>
        <dbReference type="SAM" id="MobiDB-lite"/>
    </source>
</evidence>
<dbReference type="Proteomes" id="UP000094020">
    <property type="component" value="Chromosome 3"/>
</dbReference>
<dbReference type="RefSeq" id="XP_019007644.1">
    <property type="nucleotide sequence ID" value="XM_019159350.1"/>
</dbReference>
<reference evidence="2" key="3">
    <citation type="submission" date="2016-07" db="EMBL/GenBank/DDBJ databases">
        <title>Evolution of pathogenesis and genome organization in the Tremellales.</title>
        <authorList>
            <person name="Cuomo C."/>
            <person name="Litvintseva A."/>
            <person name="Heitman J."/>
            <person name="Chen Y."/>
            <person name="Sun S."/>
            <person name="Springer D."/>
            <person name="Dromer F."/>
            <person name="Young S."/>
            <person name="Zeng Q."/>
            <person name="Chapman S."/>
            <person name="Gujja S."/>
            <person name="Saif S."/>
            <person name="Birren B."/>
        </authorList>
    </citation>
    <scope>NUCLEOTIDE SEQUENCE</scope>
    <source>
        <strain evidence="2">CBS 10737</strain>
    </source>
</reference>
<proteinExistence type="predicted"/>
<dbReference type="EMBL" id="KI894017">
    <property type="protein sequence ID" value="OCF46425.1"/>
    <property type="molecule type" value="Genomic_DNA"/>
</dbReference>
<evidence type="ECO:0000313" key="2">
    <source>
        <dbReference type="EMBL" id="OCF46425.1"/>
    </source>
</evidence>
<feature type="compositionally biased region" description="Acidic residues" evidence="1">
    <location>
        <begin position="149"/>
        <end position="163"/>
    </location>
</feature>
<protein>
    <submittedName>
        <fullName evidence="2">Uncharacterized protein</fullName>
    </submittedName>
</protein>
<reference evidence="3" key="2">
    <citation type="submission" date="2013-07" db="EMBL/GenBank/DDBJ databases">
        <authorList>
            <consortium name="The Broad Institute Genome Sequencing Platform"/>
            <person name="Cuomo C."/>
            <person name="Litvintseva A."/>
            <person name="Chen Y."/>
            <person name="Heitman J."/>
            <person name="Sun S."/>
            <person name="Springer D."/>
            <person name="Dromer F."/>
            <person name="Young S.K."/>
            <person name="Zeng Q."/>
            <person name="Gargeya S."/>
            <person name="Fitzgerald M."/>
            <person name="Abouelleil A."/>
            <person name="Alvarado L."/>
            <person name="Berlin A.M."/>
            <person name="Chapman S.B."/>
            <person name="Dewar J."/>
            <person name="Goldberg J."/>
            <person name="Griggs A."/>
            <person name="Gujja S."/>
            <person name="Hansen M."/>
            <person name="Howarth C."/>
            <person name="Imamovic A."/>
            <person name="Larimer J."/>
            <person name="McCowan C."/>
            <person name="Murphy C."/>
            <person name="Pearson M."/>
            <person name="Priest M."/>
            <person name="Roberts A."/>
            <person name="Saif S."/>
            <person name="Shea T."/>
            <person name="Sykes S."/>
            <person name="Wortman J."/>
            <person name="Nusbaum C."/>
            <person name="Birren B."/>
        </authorList>
    </citation>
    <scope>NUCLEOTIDE SEQUENCE</scope>
    <source>
        <strain evidence="3">CBS 10737</strain>
    </source>
</reference>
<evidence type="ECO:0000313" key="3">
    <source>
        <dbReference type="EMBL" id="WWC68364.1"/>
    </source>
</evidence>
<evidence type="ECO:0000313" key="4">
    <source>
        <dbReference type="Proteomes" id="UP000094020"/>
    </source>
</evidence>
<dbReference type="EMBL" id="CP144521">
    <property type="protein sequence ID" value="WWC68364.1"/>
    <property type="molecule type" value="Genomic_DNA"/>
</dbReference>
<feature type="compositionally biased region" description="Acidic residues" evidence="1">
    <location>
        <begin position="32"/>
        <end position="47"/>
    </location>
</feature>
<accession>A0A1B9HT34</accession>
<reference evidence="3" key="4">
    <citation type="submission" date="2024-02" db="EMBL/GenBank/DDBJ databases">
        <title>Comparative genomics of Cryptococcus and Kwoniella reveals pathogenesis evolution and contrasting modes of karyotype evolution via chromosome fusion or intercentromeric recombination.</title>
        <authorList>
            <person name="Coelho M.A."/>
            <person name="David-Palma M."/>
            <person name="Shea T."/>
            <person name="Bowers K."/>
            <person name="McGinley-Smith S."/>
            <person name="Mohammad A.W."/>
            <person name="Gnirke A."/>
            <person name="Yurkov A.M."/>
            <person name="Nowrousian M."/>
            <person name="Sun S."/>
            <person name="Cuomo C.A."/>
            <person name="Heitman J."/>
        </authorList>
    </citation>
    <scope>NUCLEOTIDE SEQUENCE</scope>
    <source>
        <strain evidence="3">CBS 10737</strain>
    </source>
</reference>
<dbReference type="AlphaFoldDB" id="A0A1B9HT34"/>
<sequence>MSIRRSSSTWIAANNLYLPIRASNRSSYSEESGNELEEDSQPEETDSESSFSDGAERVEEEQCPGCQSTIDFSVAKVWCDERKSTFQSYHLPEQLAETKAGFIADKDQQKYDNKENEGQFNEGSEKFVVPEEPASDNSSESEGEKEVASDESDDSDSSAEDERDNDHEYNEQSDQEDTRAQPSVLELAEPESQRLPIGIEC</sequence>
<name>A0A1B9HT34_9TREE</name>
<feature type="region of interest" description="Disordered" evidence="1">
    <location>
        <begin position="22"/>
        <end position="66"/>
    </location>
</feature>
<feature type="compositionally biased region" description="Basic and acidic residues" evidence="1">
    <location>
        <begin position="104"/>
        <end position="129"/>
    </location>
</feature>